<reference evidence="1" key="1">
    <citation type="submission" date="2014-09" db="EMBL/GenBank/DDBJ databases">
        <authorList>
            <person name="Magalhaes I.L.F."/>
            <person name="Oliveira U."/>
            <person name="Santos F.R."/>
            <person name="Vidigal T.H.D.A."/>
            <person name="Brescovit A.D."/>
            <person name="Santos A.J."/>
        </authorList>
    </citation>
    <scope>NUCLEOTIDE SEQUENCE</scope>
    <source>
        <tissue evidence="1">Shoot tissue taken approximately 20 cm above the soil surface</tissue>
    </source>
</reference>
<evidence type="ECO:0000313" key="1">
    <source>
        <dbReference type="EMBL" id="JAD67123.1"/>
    </source>
</evidence>
<reference evidence="1" key="2">
    <citation type="journal article" date="2015" name="Data Brief">
        <title>Shoot transcriptome of the giant reed, Arundo donax.</title>
        <authorList>
            <person name="Barrero R.A."/>
            <person name="Guerrero F.D."/>
            <person name="Moolhuijzen P."/>
            <person name="Goolsby J.A."/>
            <person name="Tidwell J."/>
            <person name="Bellgard S.E."/>
            <person name="Bellgard M.I."/>
        </authorList>
    </citation>
    <scope>NUCLEOTIDE SEQUENCE</scope>
    <source>
        <tissue evidence="1">Shoot tissue taken approximately 20 cm above the soil surface</tissue>
    </source>
</reference>
<proteinExistence type="predicted"/>
<dbReference type="EMBL" id="GBRH01230772">
    <property type="protein sequence ID" value="JAD67123.1"/>
    <property type="molecule type" value="Transcribed_RNA"/>
</dbReference>
<dbReference type="AlphaFoldDB" id="A0A0A9BY56"/>
<accession>A0A0A9BY56</accession>
<protein>
    <submittedName>
        <fullName evidence="1">Uncharacterized protein</fullName>
    </submittedName>
</protein>
<sequence length="24" mass="2675">MGQFSNNERPDVLGCKTMCISKLC</sequence>
<name>A0A0A9BY56_ARUDO</name>
<organism evidence="1">
    <name type="scientific">Arundo donax</name>
    <name type="common">Giant reed</name>
    <name type="synonym">Donax arundinaceus</name>
    <dbReference type="NCBI Taxonomy" id="35708"/>
    <lineage>
        <taxon>Eukaryota</taxon>
        <taxon>Viridiplantae</taxon>
        <taxon>Streptophyta</taxon>
        <taxon>Embryophyta</taxon>
        <taxon>Tracheophyta</taxon>
        <taxon>Spermatophyta</taxon>
        <taxon>Magnoliopsida</taxon>
        <taxon>Liliopsida</taxon>
        <taxon>Poales</taxon>
        <taxon>Poaceae</taxon>
        <taxon>PACMAD clade</taxon>
        <taxon>Arundinoideae</taxon>
        <taxon>Arundineae</taxon>
        <taxon>Arundo</taxon>
    </lineage>
</organism>